<keyword evidence="3" id="KW-0012">Acyltransferase</keyword>
<protein>
    <submittedName>
        <fullName evidence="5">Acetyl-CoA acetyltransferase</fullName>
    </submittedName>
</protein>
<evidence type="ECO:0000256" key="1">
    <source>
        <dbReference type="ARBA" id="ARBA00010982"/>
    </source>
</evidence>
<dbReference type="SUPFAM" id="SSF53901">
    <property type="entry name" value="Thiolase-like"/>
    <property type="match status" value="1"/>
</dbReference>
<reference evidence="5 6" key="1">
    <citation type="submission" date="2015-09" db="EMBL/GenBank/DDBJ databases">
        <title>Genome announcement of multiple Pseudomonas syringae strains.</title>
        <authorList>
            <person name="Thakur S."/>
            <person name="Wang P.W."/>
            <person name="Gong Y."/>
            <person name="Weir B.S."/>
            <person name="Guttman D.S."/>
        </authorList>
    </citation>
    <scope>NUCLEOTIDE SEQUENCE [LARGE SCALE GENOMIC DNA]</scope>
    <source>
        <strain evidence="5 6">ICMP17524</strain>
    </source>
</reference>
<dbReference type="InterPro" id="IPR020616">
    <property type="entry name" value="Thiolase_N"/>
</dbReference>
<evidence type="ECO:0000259" key="4">
    <source>
        <dbReference type="Pfam" id="PF00108"/>
    </source>
</evidence>
<dbReference type="PANTHER" id="PTHR18919">
    <property type="entry name" value="ACETYL-COA C-ACYLTRANSFERASE"/>
    <property type="match status" value="1"/>
</dbReference>
<evidence type="ECO:0000256" key="3">
    <source>
        <dbReference type="ARBA" id="ARBA00023315"/>
    </source>
</evidence>
<evidence type="ECO:0000313" key="5">
    <source>
        <dbReference type="EMBL" id="KPW80699.1"/>
    </source>
</evidence>
<proteinExistence type="inferred from homology"/>
<dbReference type="PANTHER" id="PTHR18919:SF107">
    <property type="entry name" value="ACETYL-COA ACETYLTRANSFERASE, CYTOSOLIC"/>
    <property type="match status" value="1"/>
</dbReference>
<dbReference type="GO" id="GO:0016747">
    <property type="term" value="F:acyltransferase activity, transferring groups other than amino-acyl groups"/>
    <property type="evidence" value="ECO:0007669"/>
    <property type="project" value="InterPro"/>
</dbReference>
<dbReference type="PATRIC" id="fig|264451.4.peg.1727"/>
<comment type="caution">
    <text evidence="5">The sequence shown here is derived from an EMBL/GenBank/DDBJ whole genome shotgun (WGS) entry which is preliminary data.</text>
</comment>
<accession>A0A0P9P7W1</accession>
<evidence type="ECO:0000256" key="2">
    <source>
        <dbReference type="ARBA" id="ARBA00022679"/>
    </source>
</evidence>
<dbReference type="AlphaFoldDB" id="A0A0P9P7W1"/>
<dbReference type="InterPro" id="IPR016039">
    <property type="entry name" value="Thiolase-like"/>
</dbReference>
<comment type="similarity">
    <text evidence="1">Belongs to the thiolase-like superfamily. Thiolase family.</text>
</comment>
<dbReference type="Gene3D" id="3.40.47.10">
    <property type="match status" value="1"/>
</dbReference>
<dbReference type="EMBL" id="LJQA01000882">
    <property type="protein sequence ID" value="KPW80699.1"/>
    <property type="molecule type" value="Genomic_DNA"/>
</dbReference>
<organism evidence="5 6">
    <name type="scientific">Pseudomonas syringae pv. cerasicola</name>
    <dbReference type="NCBI Taxonomy" id="264451"/>
    <lineage>
        <taxon>Bacteria</taxon>
        <taxon>Pseudomonadati</taxon>
        <taxon>Pseudomonadota</taxon>
        <taxon>Gammaproteobacteria</taxon>
        <taxon>Pseudomonadales</taxon>
        <taxon>Pseudomonadaceae</taxon>
        <taxon>Pseudomonas</taxon>
        <taxon>Pseudomonas syringae</taxon>
    </lineage>
</organism>
<dbReference type="Pfam" id="PF00108">
    <property type="entry name" value="Thiolase_N"/>
    <property type="match status" value="1"/>
</dbReference>
<evidence type="ECO:0000313" key="6">
    <source>
        <dbReference type="Proteomes" id="UP000050356"/>
    </source>
</evidence>
<feature type="domain" description="Thiolase N-terminal" evidence="4">
    <location>
        <begin position="9"/>
        <end position="103"/>
    </location>
</feature>
<sequence>MRISTMQDVVIVAATRTAVGSFQGSLAAVAAVDLGAAVIRQLLAQTGVDGAQVDEVIMGQVLTAGAGQNPARQAAIKAGLPFSVPAMTLNKVCGSGLKALHLAT</sequence>
<keyword evidence="2 5" id="KW-0808">Transferase</keyword>
<name>A0A0P9P7W1_PSESX</name>
<dbReference type="Proteomes" id="UP000050356">
    <property type="component" value="Unassembled WGS sequence"/>
</dbReference>
<gene>
    <name evidence="5" type="ORF">ALO50_01259</name>
</gene>